<dbReference type="EMBL" id="CP012029">
    <property type="protein sequence ID" value="ALO26618.1"/>
    <property type="molecule type" value="Genomic_DNA"/>
</dbReference>
<dbReference type="AlphaFoldDB" id="A0A0S2ISJ3"/>
<name>A0A0S2ISJ3_LEPBO</name>
<evidence type="ECO:0000313" key="1">
    <source>
        <dbReference type="EMBL" id="ALO26618.1"/>
    </source>
</evidence>
<protein>
    <submittedName>
        <fullName evidence="1">Uncharacterized protein</fullName>
    </submittedName>
</protein>
<reference evidence="1 2" key="1">
    <citation type="journal article" date="2015" name="PLoS Negl. Trop. Dis.">
        <title>Distribution of Plasmids in Distinct Leptospira Pathogenic Species.</title>
        <authorList>
            <person name="Wang Y."/>
            <person name="Zhuang X."/>
            <person name="Zhong Y."/>
            <person name="Zhang C."/>
            <person name="Zhang Y."/>
            <person name="Zeng L."/>
            <person name="Zhu Y."/>
            <person name="He P."/>
            <person name="Dong K."/>
            <person name="Pal U."/>
            <person name="Guo X."/>
            <person name="Qin J."/>
        </authorList>
    </citation>
    <scope>NUCLEOTIDE SEQUENCE [LARGE SCALE GENOMIC DNA]</scope>
    <source>
        <strain evidence="1 2">56604</strain>
    </source>
</reference>
<accession>A0A0S2ISJ3</accession>
<gene>
    <name evidence="1" type="ORF">LBBP_02372</name>
</gene>
<organism evidence="1">
    <name type="scientific">Leptospira borgpetersenii serovar Ballum</name>
    <dbReference type="NCBI Taxonomy" id="280505"/>
    <lineage>
        <taxon>Bacteria</taxon>
        <taxon>Pseudomonadati</taxon>
        <taxon>Spirochaetota</taxon>
        <taxon>Spirochaetia</taxon>
        <taxon>Leptospirales</taxon>
        <taxon>Leptospiraceae</taxon>
        <taxon>Leptospira</taxon>
    </lineage>
</organism>
<dbReference type="Proteomes" id="UP000058857">
    <property type="component" value="Chromosome 1"/>
</dbReference>
<evidence type="ECO:0000313" key="2">
    <source>
        <dbReference type="Proteomes" id="UP000058857"/>
    </source>
</evidence>
<sequence length="103" mass="12801">MLDSFLILHAFPQIRKSKRGFEKEVFVIRNRLENCYKKVSIRKQNDSLTIHRYFFVVMVELLIKSNFITKKRNWKVKNENKKRIQYNKMYSNYRMFLFEKLEL</sequence>
<proteinExistence type="predicted"/>
<dbReference type="PATRIC" id="fig|280505.15.peg.2318"/>